<dbReference type="GO" id="GO:0032389">
    <property type="term" value="C:MutLalpha complex"/>
    <property type="evidence" value="ECO:0007669"/>
    <property type="project" value="TreeGrafter"/>
</dbReference>
<reference evidence="1 2" key="1">
    <citation type="submission" date="2017-03" db="EMBL/GenBank/DDBJ databases">
        <title>WGS assembly of Porphyra umbilicalis.</title>
        <authorList>
            <person name="Brawley S.H."/>
            <person name="Blouin N.A."/>
            <person name="Ficko-Blean E."/>
            <person name="Wheeler G.L."/>
            <person name="Lohr M."/>
            <person name="Goodson H.V."/>
            <person name="Jenkins J.W."/>
            <person name="Blaby-Haas C.E."/>
            <person name="Helliwell K.E."/>
            <person name="Chan C."/>
            <person name="Marriage T."/>
            <person name="Bhattacharya D."/>
            <person name="Klein A.S."/>
            <person name="Badis Y."/>
            <person name="Brodie J."/>
            <person name="Cao Y."/>
            <person name="Collen J."/>
            <person name="Dittami S.M."/>
            <person name="Gachon C.M."/>
            <person name="Green B.R."/>
            <person name="Karpowicz S."/>
            <person name="Kim J.W."/>
            <person name="Kudahl U."/>
            <person name="Lin S."/>
            <person name="Michel G."/>
            <person name="Mittag M."/>
            <person name="Olson B.J."/>
            <person name="Pangilinan J."/>
            <person name="Peng Y."/>
            <person name="Qiu H."/>
            <person name="Shu S."/>
            <person name="Singer J.T."/>
            <person name="Smith A.G."/>
            <person name="Sprecher B.N."/>
            <person name="Wagner V."/>
            <person name="Wang W."/>
            <person name="Wang Z.-Y."/>
            <person name="Yan J."/>
            <person name="Yarish C."/>
            <person name="Zoeuner-Riek S."/>
            <person name="Zhuang Y."/>
            <person name="Zou Y."/>
            <person name="Lindquist E.A."/>
            <person name="Grimwood J."/>
            <person name="Barry K."/>
            <person name="Rokhsar D.S."/>
            <person name="Schmutz J."/>
            <person name="Stiller J.W."/>
            <person name="Grossman A.R."/>
            <person name="Prochnik S.E."/>
        </authorList>
    </citation>
    <scope>NUCLEOTIDE SEQUENCE [LARGE SCALE GENOMIC DNA]</scope>
    <source>
        <strain evidence="1">4086291</strain>
    </source>
</reference>
<accession>A0A1X6P608</accession>
<dbReference type="InterPro" id="IPR042120">
    <property type="entry name" value="MutL_C_dimsub"/>
</dbReference>
<name>A0A1X6P608_PORUM</name>
<dbReference type="GO" id="GO:0016887">
    <property type="term" value="F:ATP hydrolysis activity"/>
    <property type="evidence" value="ECO:0007669"/>
    <property type="project" value="InterPro"/>
</dbReference>
<dbReference type="Gene3D" id="3.30.1540.20">
    <property type="entry name" value="MutL, C-terminal domain, dimerisation subdomain"/>
    <property type="match status" value="1"/>
</dbReference>
<dbReference type="PANTHER" id="PTHR10073">
    <property type="entry name" value="DNA MISMATCH REPAIR PROTEIN MLH, PMS, MUTL"/>
    <property type="match status" value="1"/>
</dbReference>
<dbReference type="InterPro" id="IPR042121">
    <property type="entry name" value="MutL_C_regsub"/>
</dbReference>
<dbReference type="GO" id="GO:0006298">
    <property type="term" value="P:mismatch repair"/>
    <property type="evidence" value="ECO:0007669"/>
    <property type="project" value="InterPro"/>
</dbReference>
<keyword evidence="2" id="KW-1185">Reference proteome</keyword>
<dbReference type="AlphaFoldDB" id="A0A1X6P608"/>
<dbReference type="Proteomes" id="UP000218209">
    <property type="component" value="Unassembled WGS sequence"/>
</dbReference>
<dbReference type="OrthoDB" id="10263226at2759"/>
<evidence type="ECO:0000313" key="1">
    <source>
        <dbReference type="EMBL" id="OSX76267.1"/>
    </source>
</evidence>
<dbReference type="EMBL" id="KV918874">
    <property type="protein sequence ID" value="OSX76267.1"/>
    <property type="molecule type" value="Genomic_DNA"/>
</dbReference>
<dbReference type="PANTHER" id="PTHR10073:SF52">
    <property type="entry name" value="MISMATCH REPAIR ENDONUCLEASE PMS2"/>
    <property type="match status" value="1"/>
</dbReference>
<proteinExistence type="predicted"/>
<evidence type="ECO:0000313" key="2">
    <source>
        <dbReference type="Proteomes" id="UP000218209"/>
    </source>
</evidence>
<gene>
    <name evidence="1" type="ORF">BU14_0200s0022</name>
</gene>
<dbReference type="InterPro" id="IPR037198">
    <property type="entry name" value="MutL_C_sf"/>
</dbReference>
<dbReference type="SUPFAM" id="SSF118116">
    <property type="entry name" value="DNA mismatch repair protein MutL"/>
    <property type="match status" value="1"/>
</dbReference>
<sequence>MELAADEELLAMEFAPALAASGFTLSIRPSRPPTQRLRLTSVPFSRNVVFGVDDVVEMLGAVKAGATPTDGEGGAVALRPARWRAVLASRACRKSVMIGAALGRAQMTRVLVHLAGLSHPWTCPHGRPTMRHLWDLSGGGAWRRREGER</sequence>
<dbReference type="Gene3D" id="3.30.1370.100">
    <property type="entry name" value="MutL, C-terminal domain, regulatory subdomain"/>
    <property type="match status" value="1"/>
</dbReference>
<dbReference type="InterPro" id="IPR038973">
    <property type="entry name" value="MutL/Mlh/Pms-like"/>
</dbReference>
<dbReference type="GO" id="GO:0140664">
    <property type="term" value="F:ATP-dependent DNA damage sensor activity"/>
    <property type="evidence" value="ECO:0007669"/>
    <property type="project" value="InterPro"/>
</dbReference>
<organism evidence="1 2">
    <name type="scientific">Porphyra umbilicalis</name>
    <name type="common">Purple laver</name>
    <name type="synonym">Red alga</name>
    <dbReference type="NCBI Taxonomy" id="2786"/>
    <lineage>
        <taxon>Eukaryota</taxon>
        <taxon>Rhodophyta</taxon>
        <taxon>Bangiophyceae</taxon>
        <taxon>Bangiales</taxon>
        <taxon>Bangiaceae</taxon>
        <taxon>Porphyra</taxon>
    </lineage>
</organism>
<protein>
    <submittedName>
        <fullName evidence="1">Uncharacterized protein</fullName>
    </submittedName>
</protein>